<proteinExistence type="predicted"/>
<accession>A0ABN1YPZ0</accession>
<sequence>MHPMPDWATEMLAKPQMDKVVELMRLSDDHEAAANWYFRDRLVTLYRQARHLDPATVADPLLRMMLHLSREYQPDDSRWWSMWAVLREETAEDFLEWMNERNRWRQPGEEPFVRWLYEGPDGELVDRFQVAEASENMERAVAAAARSKPAATSSGGGCYVATAVYGSYDAPSVLTLRRFRDERLLVTAIGRGLVRIYYSLSPMLIKRWGRRRRLQKAVRMALDAVVRRLEHAGY</sequence>
<name>A0ABN1YPZ0_9MICO</name>
<protein>
    <submittedName>
        <fullName evidence="1">Uncharacterized protein</fullName>
    </submittedName>
</protein>
<evidence type="ECO:0000313" key="2">
    <source>
        <dbReference type="Proteomes" id="UP001501266"/>
    </source>
</evidence>
<dbReference type="Proteomes" id="UP001501266">
    <property type="component" value="Unassembled WGS sequence"/>
</dbReference>
<keyword evidence="2" id="KW-1185">Reference proteome</keyword>
<comment type="caution">
    <text evidence="1">The sequence shown here is derived from an EMBL/GenBank/DDBJ whole genome shotgun (WGS) entry which is preliminary data.</text>
</comment>
<dbReference type="RefSeq" id="WP_425545706.1">
    <property type="nucleotide sequence ID" value="NZ_BAAAKK010000001.1"/>
</dbReference>
<dbReference type="EMBL" id="BAAAKK010000001">
    <property type="protein sequence ID" value="GAA1419433.1"/>
    <property type="molecule type" value="Genomic_DNA"/>
</dbReference>
<dbReference type="InterPro" id="IPR049886">
    <property type="entry name" value="CFI_box_CTERM_dom"/>
</dbReference>
<evidence type="ECO:0000313" key="1">
    <source>
        <dbReference type="EMBL" id="GAA1419433.1"/>
    </source>
</evidence>
<organism evidence="1 2">
    <name type="scientific">Agrococcus citreus</name>
    <dbReference type="NCBI Taxonomy" id="84643"/>
    <lineage>
        <taxon>Bacteria</taxon>
        <taxon>Bacillati</taxon>
        <taxon>Actinomycetota</taxon>
        <taxon>Actinomycetes</taxon>
        <taxon>Micrococcales</taxon>
        <taxon>Microbacteriaceae</taxon>
        <taxon>Agrococcus</taxon>
    </lineage>
</organism>
<dbReference type="NCBIfam" id="NF041770">
    <property type="entry name" value="CFI_box_CTERM"/>
    <property type="match status" value="1"/>
</dbReference>
<reference evidence="1 2" key="1">
    <citation type="journal article" date="2019" name="Int. J. Syst. Evol. Microbiol.">
        <title>The Global Catalogue of Microorganisms (GCM) 10K type strain sequencing project: providing services to taxonomists for standard genome sequencing and annotation.</title>
        <authorList>
            <consortium name="The Broad Institute Genomics Platform"/>
            <consortium name="The Broad Institute Genome Sequencing Center for Infectious Disease"/>
            <person name="Wu L."/>
            <person name="Ma J."/>
        </authorList>
    </citation>
    <scope>NUCLEOTIDE SEQUENCE [LARGE SCALE GENOMIC DNA]</scope>
    <source>
        <strain evidence="1 2">JCM 12398</strain>
    </source>
</reference>
<gene>
    <name evidence="1" type="ORF">GCM10009640_07130</name>
</gene>